<dbReference type="GO" id="GO:0016787">
    <property type="term" value="F:hydrolase activity"/>
    <property type="evidence" value="ECO:0007669"/>
    <property type="project" value="UniProtKB-KW"/>
</dbReference>
<sequence>MVKMKQLLNAIHSHHGDVEPTSIISILVAAADALSAARPGARKETLENYIRRLERLETLSESYDGVEKAFAIQAGREIRVIVSPEEIDDLKSYRLARDIKNQIEDELQYPGHIKVTVVRETRAVEYAK</sequence>
<gene>
    <name evidence="1" type="primary">rny_1</name>
    <name evidence="1" type="ORF">NCTC7878_01808</name>
</gene>
<dbReference type="EMBL" id="UAUX01000008">
    <property type="protein sequence ID" value="SPZ98413.1"/>
    <property type="molecule type" value="Genomic_DNA"/>
</dbReference>
<name>A0A2X2K2D3_STAAU</name>
<proteinExistence type="predicted"/>
<dbReference type="SUPFAM" id="SSF109604">
    <property type="entry name" value="HD-domain/PDEase-like"/>
    <property type="match status" value="1"/>
</dbReference>
<reference evidence="1 2" key="1">
    <citation type="submission" date="2018-06" db="EMBL/GenBank/DDBJ databases">
        <authorList>
            <consortium name="Pathogen Informatics"/>
            <person name="Doyle S."/>
        </authorList>
    </citation>
    <scope>NUCLEOTIDE SEQUENCE [LARGE SCALE GENOMIC DNA]</scope>
    <source>
        <strain evidence="1 2">NCTC7878</strain>
    </source>
</reference>
<evidence type="ECO:0000313" key="2">
    <source>
        <dbReference type="Proteomes" id="UP000249913"/>
    </source>
</evidence>
<protein>
    <submittedName>
        <fullName evidence="1">Hydrolase (HAD superfamily)</fullName>
        <ecNumber evidence="1">3.1.-.-</ecNumber>
    </submittedName>
</protein>
<dbReference type="EC" id="3.1.-.-" evidence="1"/>
<organism evidence="1 2">
    <name type="scientific">Staphylococcus aureus</name>
    <dbReference type="NCBI Taxonomy" id="1280"/>
    <lineage>
        <taxon>Bacteria</taxon>
        <taxon>Bacillati</taxon>
        <taxon>Bacillota</taxon>
        <taxon>Bacilli</taxon>
        <taxon>Bacillales</taxon>
        <taxon>Staphylococcaceae</taxon>
        <taxon>Staphylococcus</taxon>
    </lineage>
</organism>
<dbReference type="Proteomes" id="UP000249913">
    <property type="component" value="Unassembled WGS sequence"/>
</dbReference>
<dbReference type="AlphaFoldDB" id="A0A2X2K2D3"/>
<evidence type="ECO:0000313" key="1">
    <source>
        <dbReference type="EMBL" id="SPZ98413.1"/>
    </source>
</evidence>
<accession>A0A2X2K2D3</accession>
<keyword evidence="1" id="KW-0378">Hydrolase</keyword>